<keyword evidence="2" id="KW-0472">Membrane</keyword>
<protein>
    <submittedName>
        <fullName evidence="3">Uncharacterized protein</fullName>
    </submittedName>
</protein>
<keyword evidence="4" id="KW-1185">Reference proteome</keyword>
<gene>
    <name evidence="3" type="ORF">QE152_g21738</name>
</gene>
<proteinExistence type="predicted"/>
<name>A0AAW1KP38_POPJA</name>
<dbReference type="Proteomes" id="UP001458880">
    <property type="component" value="Unassembled WGS sequence"/>
</dbReference>
<feature type="compositionally biased region" description="Polar residues" evidence="1">
    <location>
        <begin position="1"/>
        <end position="20"/>
    </location>
</feature>
<dbReference type="AlphaFoldDB" id="A0AAW1KP38"/>
<evidence type="ECO:0000313" key="3">
    <source>
        <dbReference type="EMBL" id="KAK9721044.1"/>
    </source>
</evidence>
<evidence type="ECO:0000256" key="2">
    <source>
        <dbReference type="SAM" id="Phobius"/>
    </source>
</evidence>
<evidence type="ECO:0000313" key="4">
    <source>
        <dbReference type="Proteomes" id="UP001458880"/>
    </source>
</evidence>
<feature type="transmembrane region" description="Helical" evidence="2">
    <location>
        <begin position="117"/>
        <end position="136"/>
    </location>
</feature>
<organism evidence="3 4">
    <name type="scientific">Popillia japonica</name>
    <name type="common">Japanese beetle</name>
    <dbReference type="NCBI Taxonomy" id="7064"/>
    <lineage>
        <taxon>Eukaryota</taxon>
        <taxon>Metazoa</taxon>
        <taxon>Ecdysozoa</taxon>
        <taxon>Arthropoda</taxon>
        <taxon>Hexapoda</taxon>
        <taxon>Insecta</taxon>
        <taxon>Pterygota</taxon>
        <taxon>Neoptera</taxon>
        <taxon>Endopterygota</taxon>
        <taxon>Coleoptera</taxon>
        <taxon>Polyphaga</taxon>
        <taxon>Scarabaeiformia</taxon>
        <taxon>Scarabaeidae</taxon>
        <taxon>Rutelinae</taxon>
        <taxon>Popillia</taxon>
    </lineage>
</organism>
<feature type="region of interest" description="Disordered" evidence="1">
    <location>
        <begin position="1"/>
        <end position="22"/>
    </location>
</feature>
<sequence length="205" mass="22995">MNTQTNVKDIQTSGKNTEPSKMSEWTEVKRKNKFKNKSIMGKANISEIKAIPKTTSLFAPGIKRIQTEGHLYGGSKPLNLCSASNVLPNNLDFNMLLLNCQSLSLEKVDEIFKRGDLLNIFNIFTFKALVLALVILDLKTWGSAEHLQHLHFQSFSLSTSYSRPNCRGGGVAIWARMGTTTIPIDLDNFSIEGIVEFCGLYWLFM</sequence>
<reference evidence="3 4" key="1">
    <citation type="journal article" date="2024" name="BMC Genomics">
        <title>De novo assembly and annotation of Popillia japonica's genome with initial clues to its potential as an invasive pest.</title>
        <authorList>
            <person name="Cucini C."/>
            <person name="Boschi S."/>
            <person name="Funari R."/>
            <person name="Cardaioli E."/>
            <person name="Iannotti N."/>
            <person name="Marturano G."/>
            <person name="Paoli F."/>
            <person name="Bruttini M."/>
            <person name="Carapelli A."/>
            <person name="Frati F."/>
            <person name="Nardi F."/>
        </authorList>
    </citation>
    <scope>NUCLEOTIDE SEQUENCE [LARGE SCALE GENOMIC DNA]</scope>
    <source>
        <strain evidence="3">DMR45628</strain>
    </source>
</reference>
<comment type="caution">
    <text evidence="3">The sequence shown here is derived from an EMBL/GenBank/DDBJ whole genome shotgun (WGS) entry which is preliminary data.</text>
</comment>
<keyword evidence="2" id="KW-1133">Transmembrane helix</keyword>
<evidence type="ECO:0000256" key="1">
    <source>
        <dbReference type="SAM" id="MobiDB-lite"/>
    </source>
</evidence>
<accession>A0AAW1KP38</accession>
<keyword evidence="2" id="KW-0812">Transmembrane</keyword>
<dbReference type="EMBL" id="JASPKY010000204">
    <property type="protein sequence ID" value="KAK9721044.1"/>
    <property type="molecule type" value="Genomic_DNA"/>
</dbReference>